<comment type="caution">
    <text evidence="11">The sequence shown here is derived from an EMBL/GenBank/DDBJ whole genome shotgun (WGS) entry which is preliminary data.</text>
</comment>
<dbReference type="SUPFAM" id="SSF58104">
    <property type="entry name" value="Methyl-accepting chemotaxis protein (MCP) signaling domain"/>
    <property type="match status" value="1"/>
</dbReference>
<dbReference type="PANTHER" id="PTHR32089:SF112">
    <property type="entry name" value="LYSOZYME-LIKE PROTEIN-RELATED"/>
    <property type="match status" value="1"/>
</dbReference>
<dbReference type="OrthoDB" id="9814866at2"/>
<dbReference type="PROSITE" id="PS50111">
    <property type="entry name" value="CHEMOTAXIS_TRANSDUC_2"/>
    <property type="match status" value="1"/>
</dbReference>
<dbReference type="InterPro" id="IPR004089">
    <property type="entry name" value="MCPsignal_dom"/>
</dbReference>
<gene>
    <name evidence="11" type="ORF">DES38_103155</name>
</gene>
<keyword evidence="4" id="KW-0812">Transmembrane</keyword>
<dbReference type="CDD" id="cd18773">
    <property type="entry name" value="PDC1_HK_sensor"/>
    <property type="match status" value="1"/>
</dbReference>
<comment type="subcellular location">
    <subcellularLocation>
        <location evidence="1">Cell membrane</location>
        <topology evidence="1">Multi-pass membrane protein</topology>
    </subcellularLocation>
</comment>
<dbReference type="GO" id="GO:0007165">
    <property type="term" value="P:signal transduction"/>
    <property type="evidence" value="ECO:0007669"/>
    <property type="project" value="UniProtKB-KW"/>
</dbReference>
<dbReference type="Gene3D" id="6.10.250.3200">
    <property type="match status" value="1"/>
</dbReference>
<dbReference type="PRINTS" id="PR00260">
    <property type="entry name" value="CHEMTRNSDUCR"/>
</dbReference>
<evidence type="ECO:0000256" key="9">
    <source>
        <dbReference type="PROSITE-ProRule" id="PRU00284"/>
    </source>
</evidence>
<evidence type="ECO:0000256" key="7">
    <source>
        <dbReference type="ARBA" id="ARBA00023224"/>
    </source>
</evidence>
<comment type="similarity">
    <text evidence="8">Belongs to the methyl-accepting chemotaxis (MCP) protein family.</text>
</comment>
<dbReference type="GO" id="GO:0004888">
    <property type="term" value="F:transmembrane signaling receptor activity"/>
    <property type="evidence" value="ECO:0007669"/>
    <property type="project" value="InterPro"/>
</dbReference>
<keyword evidence="6" id="KW-0472">Membrane</keyword>
<evidence type="ECO:0000256" key="3">
    <source>
        <dbReference type="ARBA" id="ARBA00022500"/>
    </source>
</evidence>
<keyword evidence="5" id="KW-1133">Transmembrane helix</keyword>
<keyword evidence="3" id="KW-0145">Chemotaxis</keyword>
<dbReference type="EMBL" id="QJJR01000003">
    <property type="protein sequence ID" value="PXW92138.1"/>
    <property type="molecule type" value="Genomic_DNA"/>
</dbReference>
<organism evidence="11 12">
    <name type="scientific">Streptohalobacillus salinus</name>
    <dbReference type="NCBI Taxonomy" id="621096"/>
    <lineage>
        <taxon>Bacteria</taxon>
        <taxon>Bacillati</taxon>
        <taxon>Bacillota</taxon>
        <taxon>Bacilli</taxon>
        <taxon>Bacillales</taxon>
        <taxon>Bacillaceae</taxon>
        <taxon>Streptohalobacillus</taxon>
    </lineage>
</organism>
<keyword evidence="7 9" id="KW-0807">Transducer</keyword>
<dbReference type="Proteomes" id="UP000247922">
    <property type="component" value="Unassembled WGS sequence"/>
</dbReference>
<dbReference type="Gene3D" id="3.30.450.20">
    <property type="entry name" value="PAS domain"/>
    <property type="match status" value="1"/>
</dbReference>
<sequence length="333" mass="38006">MEQTLANESNMSRLMHQLKEDSEEIKSVMQDLNQISKQSNILALNAGIEAARADKAGRGFAVVAKEIKNFSHHALSLSDESTAIINRVQDKANQIIALRTTDLAFDTIDKIDRNLFERHCDVQAWATFEAVKRVLTTETSETKQSAAALLKNIHDIYEVYHDLMIVDLSGRCVSRVHHQENEQENVKEKSWFKSVVKTKAVYVSDMYYSASINDYTMTFAAPIIDEGELIGVFTTRFNWHFIFDILEKVTLSEKTELYVVNQKAEVIASLDKSDMLTKDVSEFEATRRVLNQGEKKGYLIHQDVLYSYCLTRGYNQYPGKGWFVLIQEPLSQA</sequence>
<evidence type="ECO:0000259" key="10">
    <source>
        <dbReference type="PROSITE" id="PS50111"/>
    </source>
</evidence>
<dbReference type="Pfam" id="PF00015">
    <property type="entry name" value="MCPsignal"/>
    <property type="match status" value="1"/>
</dbReference>
<dbReference type="InterPro" id="IPR029151">
    <property type="entry name" value="Sensor-like_sf"/>
</dbReference>
<evidence type="ECO:0000256" key="1">
    <source>
        <dbReference type="ARBA" id="ARBA00004651"/>
    </source>
</evidence>
<keyword evidence="2" id="KW-1003">Cell membrane</keyword>
<dbReference type="PANTHER" id="PTHR32089">
    <property type="entry name" value="METHYL-ACCEPTING CHEMOTAXIS PROTEIN MCPB"/>
    <property type="match status" value="1"/>
</dbReference>
<evidence type="ECO:0000256" key="4">
    <source>
        <dbReference type="ARBA" id="ARBA00022692"/>
    </source>
</evidence>
<keyword evidence="12" id="KW-1185">Reference proteome</keyword>
<dbReference type="Pfam" id="PF02743">
    <property type="entry name" value="dCache_1"/>
    <property type="match status" value="1"/>
</dbReference>
<evidence type="ECO:0000256" key="2">
    <source>
        <dbReference type="ARBA" id="ARBA00022475"/>
    </source>
</evidence>
<accession>A0A2V3WEW7</accession>
<dbReference type="GO" id="GO:0005886">
    <property type="term" value="C:plasma membrane"/>
    <property type="evidence" value="ECO:0007669"/>
    <property type="project" value="UniProtKB-SubCell"/>
</dbReference>
<evidence type="ECO:0000256" key="5">
    <source>
        <dbReference type="ARBA" id="ARBA00022989"/>
    </source>
</evidence>
<dbReference type="GO" id="GO:0006935">
    <property type="term" value="P:chemotaxis"/>
    <property type="evidence" value="ECO:0007669"/>
    <property type="project" value="UniProtKB-KW"/>
</dbReference>
<proteinExistence type="inferred from homology"/>
<dbReference type="InterPro" id="IPR033479">
    <property type="entry name" value="dCache_1"/>
</dbReference>
<dbReference type="AlphaFoldDB" id="A0A2V3WEW7"/>
<dbReference type="InterPro" id="IPR004090">
    <property type="entry name" value="Chemotax_Me-accpt_rcpt"/>
</dbReference>
<protein>
    <submittedName>
        <fullName evidence="11">Methyl-accepting chemotaxis sensory transducer with Cache sensor</fullName>
    </submittedName>
</protein>
<evidence type="ECO:0000313" key="12">
    <source>
        <dbReference type="Proteomes" id="UP000247922"/>
    </source>
</evidence>
<dbReference type="SUPFAM" id="SSF103190">
    <property type="entry name" value="Sensory domain-like"/>
    <property type="match status" value="1"/>
</dbReference>
<evidence type="ECO:0000256" key="6">
    <source>
        <dbReference type="ARBA" id="ARBA00023136"/>
    </source>
</evidence>
<reference evidence="11 12" key="1">
    <citation type="submission" date="2018-05" db="EMBL/GenBank/DDBJ databases">
        <title>Genomic Encyclopedia of Type Strains, Phase IV (KMG-IV): sequencing the most valuable type-strain genomes for metagenomic binning, comparative biology and taxonomic classification.</title>
        <authorList>
            <person name="Goeker M."/>
        </authorList>
    </citation>
    <scope>NUCLEOTIDE SEQUENCE [LARGE SCALE GENOMIC DNA]</scope>
    <source>
        <strain evidence="11 12">DSM 22440</strain>
    </source>
</reference>
<evidence type="ECO:0000313" key="11">
    <source>
        <dbReference type="EMBL" id="PXW92138.1"/>
    </source>
</evidence>
<evidence type="ECO:0000256" key="8">
    <source>
        <dbReference type="ARBA" id="ARBA00029447"/>
    </source>
</evidence>
<name>A0A2V3WEW7_9BACI</name>
<feature type="domain" description="Methyl-accepting transducer" evidence="10">
    <location>
        <begin position="1"/>
        <end position="94"/>
    </location>
</feature>